<evidence type="ECO:0000256" key="1">
    <source>
        <dbReference type="ARBA" id="ARBA00007355"/>
    </source>
</evidence>
<dbReference type="PANTHER" id="PTHR32470">
    <property type="entry name" value="ADH DEHYDROGENASE [UBIQUINONE] 1 ALPHA SUBCOMPLEX ASSEMBLY FACTOR 2"/>
    <property type="match status" value="1"/>
</dbReference>
<reference evidence="3 4" key="1">
    <citation type="submission" date="2018-10" db="EMBL/GenBank/DDBJ databases">
        <title>Improved assembly of the deer mouse Peromyscus maniculatus genome.</title>
        <authorList>
            <person name="Lassance J.-M."/>
            <person name="Hoekstra H.E."/>
        </authorList>
    </citation>
    <scope>NUCLEOTIDE SEQUENCE [LARGE SCALE GENOMIC DNA]</scope>
</reference>
<sequence>MGWWRGLLRSVWGSLSKEVREHVGTDHLGNKYYFIAEYKNWRGQTIREKRIIEAANRKELDYEAGDIPTEWEAWIRRTRKTPPTMEEILKNEKYREEIKIKSKDFYEKDRLGKEASKELLPPPAATQIKGHAAAPYFGKEEPSGAPTSTGQTFQPGSWMPEDDKRQNQ</sequence>
<dbReference type="CTD" id="91942"/>
<keyword evidence="4" id="KW-1185">Reference proteome</keyword>
<dbReference type="Ensembl" id="ENSPEMT00000001004.2">
    <property type="protein sequence ID" value="ENSPEMP00000000997.1"/>
    <property type="gene ID" value="ENSPEMG00000000720.2"/>
</dbReference>
<feature type="region of interest" description="Disordered" evidence="2">
    <location>
        <begin position="113"/>
        <end position="168"/>
    </location>
</feature>
<reference evidence="3" key="2">
    <citation type="submission" date="2025-08" db="UniProtKB">
        <authorList>
            <consortium name="Ensembl"/>
        </authorList>
    </citation>
    <scope>IDENTIFICATION</scope>
</reference>
<dbReference type="Proteomes" id="UP000694547">
    <property type="component" value="Chromosome 15"/>
</dbReference>
<organism evidence="3 4">
    <name type="scientific">Peromyscus maniculatus bairdii</name>
    <name type="common">Prairie deer mouse</name>
    <dbReference type="NCBI Taxonomy" id="230844"/>
    <lineage>
        <taxon>Eukaryota</taxon>
        <taxon>Metazoa</taxon>
        <taxon>Chordata</taxon>
        <taxon>Craniata</taxon>
        <taxon>Vertebrata</taxon>
        <taxon>Euteleostomi</taxon>
        <taxon>Mammalia</taxon>
        <taxon>Eutheria</taxon>
        <taxon>Euarchontoglires</taxon>
        <taxon>Glires</taxon>
        <taxon>Rodentia</taxon>
        <taxon>Myomorpha</taxon>
        <taxon>Muroidea</taxon>
        <taxon>Cricetidae</taxon>
        <taxon>Neotominae</taxon>
        <taxon>Peromyscus</taxon>
    </lineage>
</organism>
<evidence type="ECO:0000256" key="2">
    <source>
        <dbReference type="SAM" id="MobiDB-lite"/>
    </source>
</evidence>
<gene>
    <name evidence="3" type="primary">Ndufaf2</name>
</gene>
<dbReference type="GO" id="GO:0005739">
    <property type="term" value="C:mitochondrion"/>
    <property type="evidence" value="ECO:0007669"/>
    <property type="project" value="Ensembl"/>
</dbReference>
<dbReference type="GO" id="GO:0045271">
    <property type="term" value="C:respiratory chain complex I"/>
    <property type="evidence" value="ECO:0007669"/>
    <property type="project" value="InterPro"/>
</dbReference>
<dbReference type="AlphaFoldDB" id="A0A6I9MJ01"/>
<evidence type="ECO:0000313" key="4">
    <source>
        <dbReference type="Proteomes" id="UP000694547"/>
    </source>
</evidence>
<dbReference type="GO" id="GO:0044877">
    <property type="term" value="F:protein-containing complex binding"/>
    <property type="evidence" value="ECO:0007669"/>
    <property type="project" value="Ensembl"/>
</dbReference>
<dbReference type="Pfam" id="PF05071">
    <property type="entry name" value="NDUFA12"/>
    <property type="match status" value="1"/>
</dbReference>
<evidence type="ECO:0000313" key="3">
    <source>
        <dbReference type="Ensembl" id="ENSPEMP00000000997.1"/>
    </source>
</evidence>
<dbReference type="GeneTree" id="ENSGT00390000002743"/>
<proteinExistence type="inferred from homology"/>
<dbReference type="GO" id="GO:0032981">
    <property type="term" value="P:mitochondrial respiratory chain complex I assembly"/>
    <property type="evidence" value="ECO:0007669"/>
    <property type="project" value="Ensembl"/>
</dbReference>
<comment type="similarity">
    <text evidence="1">Belongs to the complex I NDUFA12 subunit family.</text>
</comment>
<protein>
    <submittedName>
        <fullName evidence="3">NADH:ubiquinone oxidoreductase complex assembly factor 2</fullName>
    </submittedName>
</protein>
<dbReference type="InterPro" id="IPR052618">
    <property type="entry name" value="ComplexI_NDUFA12"/>
</dbReference>
<dbReference type="RefSeq" id="XP_006995029.1">
    <property type="nucleotide sequence ID" value="XM_006994967.4"/>
</dbReference>
<dbReference type="OrthoDB" id="10255576at2759"/>
<name>A0A6I9MJ01_PERMB</name>
<accession>A0A6I9MJ01</accession>
<dbReference type="InterPro" id="IPR007763">
    <property type="entry name" value="NDUFA12"/>
</dbReference>
<dbReference type="GO" id="GO:0061179">
    <property type="term" value="P:negative regulation of insulin secretion involved in cellular response to glucose stimulus"/>
    <property type="evidence" value="ECO:0007669"/>
    <property type="project" value="Ensembl"/>
</dbReference>
<feature type="compositionally biased region" description="Polar residues" evidence="2">
    <location>
        <begin position="145"/>
        <end position="155"/>
    </location>
</feature>
<dbReference type="PANTHER" id="PTHR32470:SF2">
    <property type="entry name" value="NADH DEHYDROGENASE [UBIQUINONE] 1 ALPHA SUBCOMPLEX ASSEMBLY FACTOR 2"/>
    <property type="match status" value="1"/>
</dbReference>
<dbReference type="GO" id="GO:0060271">
    <property type="term" value="P:cilium assembly"/>
    <property type="evidence" value="ECO:0007669"/>
    <property type="project" value="Ensembl"/>
</dbReference>
<reference evidence="3" key="3">
    <citation type="submission" date="2025-09" db="UniProtKB">
        <authorList>
            <consortium name="Ensembl"/>
        </authorList>
    </citation>
    <scope>IDENTIFICATION</scope>
</reference>
<dbReference type="GeneID" id="102920902"/>